<protein>
    <submittedName>
        <fullName evidence="2">Uncharacterized protein</fullName>
    </submittedName>
</protein>
<proteinExistence type="predicted"/>
<dbReference type="EMBL" id="JAYMYR010000007">
    <property type="protein sequence ID" value="KAK7352227.1"/>
    <property type="molecule type" value="Genomic_DNA"/>
</dbReference>
<evidence type="ECO:0000256" key="1">
    <source>
        <dbReference type="SAM" id="Phobius"/>
    </source>
</evidence>
<dbReference type="AlphaFoldDB" id="A0AAN9MD40"/>
<keyword evidence="1" id="KW-1133">Transmembrane helix</keyword>
<sequence length="122" mass="13671">MCVQVTSQRSRRRPLKGWSMEMKEIIANDKIVKVMLEEQRHNYILVFVFIITGVVYDSVTTLGFLGGCKIVPLCSLFCARMEGTFMDICRLTLANSGSAVNAEGGEAICVLFCKQYTQEFTA</sequence>
<comment type="caution">
    <text evidence="2">The sequence shown here is derived from an EMBL/GenBank/DDBJ whole genome shotgun (WGS) entry which is preliminary data.</text>
</comment>
<feature type="transmembrane region" description="Helical" evidence="1">
    <location>
        <begin position="43"/>
        <end position="65"/>
    </location>
</feature>
<reference evidence="2 3" key="1">
    <citation type="submission" date="2024-01" db="EMBL/GenBank/DDBJ databases">
        <title>The genomes of 5 underutilized Papilionoideae crops provide insights into root nodulation and disease resistanc.</title>
        <authorList>
            <person name="Jiang F."/>
        </authorList>
    </citation>
    <scope>NUCLEOTIDE SEQUENCE [LARGE SCALE GENOMIC DNA]</scope>
    <source>
        <strain evidence="2">JINMINGXINNONG_FW02</strain>
        <tissue evidence="2">Leaves</tissue>
    </source>
</reference>
<keyword evidence="1" id="KW-0472">Membrane</keyword>
<evidence type="ECO:0000313" key="3">
    <source>
        <dbReference type="Proteomes" id="UP001374584"/>
    </source>
</evidence>
<gene>
    <name evidence="2" type="ORF">VNO80_17646</name>
</gene>
<dbReference type="Proteomes" id="UP001374584">
    <property type="component" value="Unassembled WGS sequence"/>
</dbReference>
<keyword evidence="1" id="KW-0812">Transmembrane</keyword>
<name>A0AAN9MD40_PHACN</name>
<accession>A0AAN9MD40</accession>
<evidence type="ECO:0000313" key="2">
    <source>
        <dbReference type="EMBL" id="KAK7352227.1"/>
    </source>
</evidence>
<organism evidence="2 3">
    <name type="scientific">Phaseolus coccineus</name>
    <name type="common">Scarlet runner bean</name>
    <name type="synonym">Phaseolus multiflorus</name>
    <dbReference type="NCBI Taxonomy" id="3886"/>
    <lineage>
        <taxon>Eukaryota</taxon>
        <taxon>Viridiplantae</taxon>
        <taxon>Streptophyta</taxon>
        <taxon>Embryophyta</taxon>
        <taxon>Tracheophyta</taxon>
        <taxon>Spermatophyta</taxon>
        <taxon>Magnoliopsida</taxon>
        <taxon>eudicotyledons</taxon>
        <taxon>Gunneridae</taxon>
        <taxon>Pentapetalae</taxon>
        <taxon>rosids</taxon>
        <taxon>fabids</taxon>
        <taxon>Fabales</taxon>
        <taxon>Fabaceae</taxon>
        <taxon>Papilionoideae</taxon>
        <taxon>50 kb inversion clade</taxon>
        <taxon>NPAAA clade</taxon>
        <taxon>indigoferoid/millettioid clade</taxon>
        <taxon>Phaseoleae</taxon>
        <taxon>Phaseolus</taxon>
    </lineage>
</organism>
<keyword evidence="3" id="KW-1185">Reference proteome</keyword>